<dbReference type="PANTHER" id="PTHR31447">
    <property type="entry name" value="HYDROXYPROLINE-RICH GLYCOPROTEIN FAMILY PROTEIN-RELATED"/>
    <property type="match status" value="1"/>
</dbReference>
<proteinExistence type="inferred from homology"/>
<dbReference type="InterPro" id="IPR044842">
    <property type="entry name" value="ALKBH9B/ALKBH10B-like"/>
</dbReference>
<dbReference type="AlphaFoldDB" id="A0AAJ6U1R8"/>
<name>A0AAJ6U1R8_POPEU</name>
<sequence length="695" mass="75928">MAMPPGNVVIPDKMQFPAGAGGGAASAGNEIHQHHPQRHQWFPVDERDGFISWLRGEFAAANAIIDSLCHHLRAVGEPGEYDLVVGCIQQRRCNWNPVLHMQQYFSVGEVVAALQQAVLRRQQQQQQQNHHHHQHKFYHDQGKVGGKDFKRSSSAGFNRGYRTGGGGEAVKEGVNYSVENHTSNGNSSENVRSEKFEEVKSGGDYGNSDDKRADVTAKPHTDNLLNILGNSQGTFSGNPEAVVVDERCSPKDLVVLPESDSHPSNNQNEKQNLAITPKIFVAEEMIDEQKVNVVDGLKLYENLLDGLEVPKLVSLVNELRAAGRRGQFQGQTYILSKRPMKGHGREMIQFGLPIADAPAETENETGISKDRRVESIPAMLQEVIDRLVGMQVMTVKPDSCIIDIYNEGDHSQPHMWPPWFGKPVSVLFLTECELTFGREIETVHHGDYRGSLKLSLVPGSLLVMQGKSSDVAKHAIPMIRKQRMLITFTKSQPKKFTSTDGSRLPLHAVAPSSHWGSPLSRSPNHPRHPVPKHYAAIPTAGVLPMPPIRPQIPPPNGVQPIFMTTTVTFPAPVPIPPVSTGWPTASPRHPSARLAVPIPGTGVFLPPPGSGNASSPLQLSTAATEMNFLTETASLPEKENGLGKSSRDTSASPKEKLAEKTQRLDCNGILDGRAVKQEEQQSVNHTVADQSAGAV</sequence>
<dbReference type="Proteomes" id="UP000694918">
    <property type="component" value="Unplaced"/>
</dbReference>
<dbReference type="KEGG" id="peu:105123720"/>
<keyword evidence="3" id="KW-1185">Reference proteome</keyword>
<accession>A0AAJ6U1R8</accession>
<reference evidence="4" key="1">
    <citation type="submission" date="2025-08" db="UniProtKB">
        <authorList>
            <consortium name="RefSeq"/>
        </authorList>
    </citation>
    <scope>IDENTIFICATION</scope>
</reference>
<dbReference type="GO" id="GO:0006402">
    <property type="term" value="P:mRNA catabolic process"/>
    <property type="evidence" value="ECO:0007669"/>
    <property type="project" value="InterPro"/>
</dbReference>
<gene>
    <name evidence="4" type="primary">LOC105123720</name>
</gene>
<dbReference type="Gene3D" id="2.60.120.590">
    <property type="entry name" value="Alpha-ketoglutarate-dependent dioxygenase AlkB-like"/>
    <property type="match status" value="1"/>
</dbReference>
<protein>
    <submittedName>
        <fullName evidence="4">Uncharacterized protein LOC105123720 isoform X1</fullName>
    </submittedName>
</protein>
<dbReference type="RefSeq" id="XP_011021727.1">
    <property type="nucleotide sequence ID" value="XM_011023425.1"/>
</dbReference>
<evidence type="ECO:0000313" key="4">
    <source>
        <dbReference type="RefSeq" id="XP_011021727.1"/>
    </source>
</evidence>
<feature type="compositionally biased region" description="Basic and acidic residues" evidence="2">
    <location>
        <begin position="636"/>
        <end position="663"/>
    </location>
</feature>
<organism evidence="3 4">
    <name type="scientific">Populus euphratica</name>
    <name type="common">Euphrates poplar</name>
    <dbReference type="NCBI Taxonomy" id="75702"/>
    <lineage>
        <taxon>Eukaryota</taxon>
        <taxon>Viridiplantae</taxon>
        <taxon>Streptophyta</taxon>
        <taxon>Embryophyta</taxon>
        <taxon>Tracheophyta</taxon>
        <taxon>Spermatophyta</taxon>
        <taxon>Magnoliopsida</taxon>
        <taxon>eudicotyledons</taxon>
        <taxon>Gunneridae</taxon>
        <taxon>Pentapetalae</taxon>
        <taxon>rosids</taxon>
        <taxon>fabids</taxon>
        <taxon>Malpighiales</taxon>
        <taxon>Salicaceae</taxon>
        <taxon>Saliceae</taxon>
        <taxon>Populus</taxon>
    </lineage>
</organism>
<feature type="compositionally biased region" description="Basic and acidic residues" evidence="2">
    <location>
        <begin position="191"/>
        <end position="201"/>
    </location>
</feature>
<dbReference type="SUPFAM" id="SSF51197">
    <property type="entry name" value="Clavaminate synthase-like"/>
    <property type="match status" value="1"/>
</dbReference>
<dbReference type="GO" id="GO:0032451">
    <property type="term" value="F:demethylase activity"/>
    <property type="evidence" value="ECO:0007669"/>
    <property type="project" value="InterPro"/>
</dbReference>
<feature type="compositionally biased region" description="Basic and acidic residues" evidence="2">
    <location>
        <begin position="137"/>
        <end position="151"/>
    </location>
</feature>
<evidence type="ECO:0000256" key="1">
    <source>
        <dbReference type="ARBA" id="ARBA00007879"/>
    </source>
</evidence>
<evidence type="ECO:0000256" key="2">
    <source>
        <dbReference type="SAM" id="MobiDB-lite"/>
    </source>
</evidence>
<dbReference type="PANTHER" id="PTHR31447:SF0">
    <property type="entry name" value="HYDROXYPROLINE-RICH GLYCOPROTEIN FAMILY PROTEIN"/>
    <property type="match status" value="1"/>
</dbReference>
<dbReference type="GO" id="GO:0003729">
    <property type="term" value="F:mRNA binding"/>
    <property type="evidence" value="ECO:0007669"/>
    <property type="project" value="InterPro"/>
</dbReference>
<comment type="similarity">
    <text evidence="1">Belongs to the alkB family.</text>
</comment>
<dbReference type="GeneID" id="105123720"/>
<feature type="compositionally biased region" description="Polar residues" evidence="2">
    <location>
        <begin position="177"/>
        <end position="190"/>
    </location>
</feature>
<dbReference type="InterPro" id="IPR037151">
    <property type="entry name" value="AlkB-like_sf"/>
</dbReference>
<evidence type="ECO:0000313" key="3">
    <source>
        <dbReference type="Proteomes" id="UP000694918"/>
    </source>
</evidence>
<feature type="region of interest" description="Disordered" evidence="2">
    <location>
        <begin position="633"/>
        <end position="664"/>
    </location>
</feature>
<feature type="region of interest" description="Disordered" evidence="2">
    <location>
        <begin position="123"/>
        <end position="212"/>
    </location>
</feature>